<keyword evidence="4" id="KW-1185">Reference proteome</keyword>
<dbReference type="PANTHER" id="PTHR33470:SF36">
    <property type="entry name" value="PROLINE-RICH PROTEIN 1-LIKE"/>
    <property type="match status" value="1"/>
</dbReference>
<feature type="compositionally biased region" description="Basic and acidic residues" evidence="2">
    <location>
        <begin position="233"/>
        <end position="245"/>
    </location>
</feature>
<dbReference type="eggNOG" id="ENOG502S332">
    <property type="taxonomic scope" value="Eukaryota"/>
</dbReference>
<evidence type="ECO:0000256" key="1">
    <source>
        <dbReference type="ARBA" id="ARBA00022729"/>
    </source>
</evidence>
<proteinExistence type="predicted"/>
<keyword evidence="1" id="KW-0732">Signal</keyword>
<evidence type="ECO:0000313" key="4">
    <source>
        <dbReference type="Proteomes" id="UP000026915"/>
    </source>
</evidence>
<dbReference type="Gramene" id="EOX95162">
    <property type="protein sequence ID" value="EOX95162"/>
    <property type="gene ID" value="TCM_004716"/>
</dbReference>
<dbReference type="GO" id="GO:0071944">
    <property type="term" value="C:cell periphery"/>
    <property type="evidence" value="ECO:0000318"/>
    <property type="project" value="GO_Central"/>
</dbReference>
<feature type="compositionally biased region" description="Basic and acidic residues" evidence="2">
    <location>
        <begin position="162"/>
        <end position="174"/>
    </location>
</feature>
<evidence type="ECO:0000256" key="2">
    <source>
        <dbReference type="SAM" id="MobiDB-lite"/>
    </source>
</evidence>
<feature type="compositionally biased region" description="Basic and acidic residues" evidence="2">
    <location>
        <begin position="70"/>
        <end position="107"/>
    </location>
</feature>
<organism evidence="3 4">
    <name type="scientific">Theobroma cacao</name>
    <name type="common">Cacao</name>
    <name type="synonym">Cocoa</name>
    <dbReference type="NCBI Taxonomy" id="3641"/>
    <lineage>
        <taxon>Eukaryota</taxon>
        <taxon>Viridiplantae</taxon>
        <taxon>Streptophyta</taxon>
        <taxon>Embryophyta</taxon>
        <taxon>Tracheophyta</taxon>
        <taxon>Spermatophyta</taxon>
        <taxon>Magnoliopsida</taxon>
        <taxon>eudicotyledons</taxon>
        <taxon>Gunneridae</taxon>
        <taxon>Pentapetalae</taxon>
        <taxon>rosids</taxon>
        <taxon>malvids</taxon>
        <taxon>Malvales</taxon>
        <taxon>Malvaceae</taxon>
        <taxon>Byttnerioideae</taxon>
        <taxon>Theobroma</taxon>
    </lineage>
</organism>
<dbReference type="Proteomes" id="UP000026915">
    <property type="component" value="Chromosome 1"/>
</dbReference>
<feature type="compositionally biased region" description="Basic and acidic residues" evidence="2">
    <location>
        <begin position="139"/>
        <end position="154"/>
    </location>
</feature>
<sequence length="414" mass="46398">MKFAQCPCTSSYCVSSHRAYSNIVTVLDMAVTSPLFTTSLLLLSLLVIATANDYNYDSSKNQAYNYGTKPDGEEKPEYGTKPELYKPQPEDKEKPGPIDSEKPDYGRKPVYQTQPEKPESGKEEKPDYGRKPVYQPQPEKPESGKEEKPDDGRKPVYQQQPEKPESEKEEKPDNGTKQNYKPQPEEKENPESEEEEKPDYSTKPDFYKPQPEVNKKPESSEEVEKPNYSTKPDSYKPKSEEKEESSYGGKPYVAKPKAEGEENADHYGIEVPDLYPLKPEILPIGVQGLVLCKSGPKYNPIQGALVRITCLAVDENGYEKTHSVCSEETDAKGYFFAPLSPLGLDDDSQLKLTECKAFLESSPSETCNVPADVNKGISGAPLSDFRVLNQKRMKLYSVGPFFFTDEPNSVSNGY</sequence>
<dbReference type="HOGENOM" id="CLU_033592_1_0_1"/>
<dbReference type="STRING" id="3641.A0A061DS08"/>
<reference evidence="3 4" key="1">
    <citation type="journal article" date="2013" name="Genome Biol.">
        <title>The genome sequence of the most widely cultivated cacao type and its use to identify candidate genes regulating pod color.</title>
        <authorList>
            <person name="Motamayor J.C."/>
            <person name="Mockaitis K."/>
            <person name="Schmutz J."/>
            <person name="Haiminen N."/>
            <person name="Iii D.L."/>
            <person name="Cornejo O."/>
            <person name="Findley S.D."/>
            <person name="Zheng P."/>
            <person name="Utro F."/>
            <person name="Royaert S."/>
            <person name="Saski C."/>
            <person name="Jenkins J."/>
            <person name="Podicheti R."/>
            <person name="Zhao M."/>
            <person name="Scheffler B.E."/>
            <person name="Stack J.C."/>
            <person name="Feltus F.A."/>
            <person name="Mustiga G.M."/>
            <person name="Amores F."/>
            <person name="Phillips W."/>
            <person name="Marelli J.P."/>
            <person name="May G.D."/>
            <person name="Shapiro H."/>
            <person name="Ma J."/>
            <person name="Bustamante C.D."/>
            <person name="Schnell R.J."/>
            <person name="Main D."/>
            <person name="Gilbert D."/>
            <person name="Parida L."/>
            <person name="Kuhn D.N."/>
        </authorList>
    </citation>
    <scope>NUCLEOTIDE SEQUENCE [LARGE SCALE GENOMIC DNA]</scope>
    <source>
        <strain evidence="4">cv. Matina 1-6</strain>
    </source>
</reference>
<name>A0A061DS08_THECC</name>
<dbReference type="AlphaFoldDB" id="A0A061DS08"/>
<dbReference type="OMA" id="PEYGTKP"/>
<dbReference type="Pfam" id="PF01190">
    <property type="entry name" value="Pollen_Ole_e_1"/>
    <property type="match status" value="1"/>
</dbReference>
<gene>
    <name evidence="3" type="ORF">TCM_004716</name>
</gene>
<feature type="compositionally biased region" description="Basic and acidic residues" evidence="2">
    <location>
        <begin position="213"/>
        <end position="225"/>
    </location>
</feature>
<evidence type="ECO:0000313" key="3">
    <source>
        <dbReference type="EMBL" id="EOX95162.1"/>
    </source>
</evidence>
<feature type="region of interest" description="Disordered" evidence="2">
    <location>
        <begin position="57"/>
        <end position="259"/>
    </location>
</feature>
<dbReference type="PANTHER" id="PTHR33470">
    <property type="entry name" value="OS01G0164075 PROTEIN"/>
    <property type="match status" value="1"/>
</dbReference>
<feature type="compositionally biased region" description="Basic and acidic residues" evidence="2">
    <location>
        <begin position="116"/>
        <end position="130"/>
    </location>
</feature>
<protein>
    <submittedName>
        <fullName evidence="3">Pollen Ole e 1 allergen and extensin family protein, putative</fullName>
    </submittedName>
</protein>
<dbReference type="GO" id="GO:0009723">
    <property type="term" value="P:response to ethylene"/>
    <property type="evidence" value="ECO:0000318"/>
    <property type="project" value="GO_Central"/>
</dbReference>
<dbReference type="InParanoid" id="A0A061DS08"/>
<accession>A0A061DS08</accession>
<dbReference type="EMBL" id="CM001879">
    <property type="protein sequence ID" value="EOX95162.1"/>
    <property type="molecule type" value="Genomic_DNA"/>
</dbReference>